<dbReference type="SUPFAM" id="SSF55811">
    <property type="entry name" value="Nudix"/>
    <property type="match status" value="1"/>
</dbReference>
<dbReference type="PROSITE" id="PS51462">
    <property type="entry name" value="NUDIX"/>
    <property type="match status" value="1"/>
</dbReference>
<dbReference type="AlphaFoldDB" id="A0A8H4RA29"/>
<comment type="caution">
    <text evidence="2">The sequence shown here is derived from an EMBL/GenBank/DDBJ whole genome shotgun (WGS) entry which is preliminary data.</text>
</comment>
<name>A0A8H4RA29_9HELO</name>
<dbReference type="Gene3D" id="3.90.79.10">
    <property type="entry name" value="Nucleoside Triphosphate Pyrophosphohydrolase"/>
    <property type="match status" value="1"/>
</dbReference>
<dbReference type="EMBL" id="JAAMPI010001503">
    <property type="protein sequence ID" value="KAF4624969.1"/>
    <property type="molecule type" value="Genomic_DNA"/>
</dbReference>
<dbReference type="Pfam" id="PF15916">
    <property type="entry name" value="DUF4743"/>
    <property type="match status" value="1"/>
</dbReference>
<sequence length="356" mass="40702">MEDYYYFMIDGYKAPLGYVHKTFVEVIEWQEYWHLDHEKRLLVLTVQGGFNERTEAMQATLKQGHQRGKVDCLRKWGAEVLPVITPYGDHVLDMDLCGVDVFGIRTFGVHLTAYVRTDEGLKYWVPRRAKTKTPYPGMLDNTVAANLFSGQKPLKKIIRRAEGEASIPFEYTAKHAKACGTVTYQMTRTNEGKPGCQHHVQYVYEMELSPDMIPKPFNGDVEKFKLMTLQEVVDALHRGEFNFRAMTWVAHFIRHGIVNPDNEPKIIEALHFDAMSLNKVHSGTTRENTAEALDLVEPYDDIDLSHLTGMDTSSRTYTSLLSNNDFSTHDIRIQPLRGETGSDYWSIQVITPFGST</sequence>
<evidence type="ECO:0000313" key="3">
    <source>
        <dbReference type="Proteomes" id="UP000566819"/>
    </source>
</evidence>
<dbReference type="InterPro" id="IPR000086">
    <property type="entry name" value="NUDIX_hydrolase_dom"/>
</dbReference>
<dbReference type="Proteomes" id="UP000566819">
    <property type="component" value="Unassembled WGS sequence"/>
</dbReference>
<organism evidence="2 3">
    <name type="scientific">Cudoniella acicularis</name>
    <dbReference type="NCBI Taxonomy" id="354080"/>
    <lineage>
        <taxon>Eukaryota</taxon>
        <taxon>Fungi</taxon>
        <taxon>Dikarya</taxon>
        <taxon>Ascomycota</taxon>
        <taxon>Pezizomycotina</taxon>
        <taxon>Leotiomycetes</taxon>
        <taxon>Helotiales</taxon>
        <taxon>Tricladiaceae</taxon>
        <taxon>Cudoniella</taxon>
    </lineage>
</organism>
<feature type="domain" description="Nudix hydrolase" evidence="1">
    <location>
        <begin position="104"/>
        <end position="251"/>
    </location>
</feature>
<accession>A0A8H4RA29</accession>
<protein>
    <recommendedName>
        <fullName evidence="1">Nudix hydrolase domain-containing protein</fullName>
    </recommendedName>
</protein>
<dbReference type="CDD" id="cd03676">
    <property type="entry name" value="NUDIX_Tnr3_like"/>
    <property type="match status" value="1"/>
</dbReference>
<gene>
    <name evidence="2" type="ORF">G7Y89_g13204</name>
</gene>
<reference evidence="2 3" key="1">
    <citation type="submission" date="2020-03" db="EMBL/GenBank/DDBJ databases">
        <title>Draft Genome Sequence of Cudoniella acicularis.</title>
        <authorList>
            <person name="Buettner E."/>
            <person name="Kellner H."/>
        </authorList>
    </citation>
    <scope>NUCLEOTIDE SEQUENCE [LARGE SCALE GENOMIC DNA]</scope>
    <source>
        <strain evidence="2 3">DSM 108380</strain>
    </source>
</reference>
<evidence type="ECO:0000259" key="1">
    <source>
        <dbReference type="PROSITE" id="PS51462"/>
    </source>
</evidence>
<dbReference type="InterPro" id="IPR015797">
    <property type="entry name" value="NUDIX_hydrolase-like_dom_sf"/>
</dbReference>
<dbReference type="InterPro" id="IPR031804">
    <property type="entry name" value="DUF4743"/>
</dbReference>
<proteinExistence type="predicted"/>
<evidence type="ECO:0000313" key="2">
    <source>
        <dbReference type="EMBL" id="KAF4624969.1"/>
    </source>
</evidence>
<dbReference type="OrthoDB" id="10261522at2759"/>
<keyword evidence="3" id="KW-1185">Reference proteome</keyword>